<feature type="region of interest" description="Disordered" evidence="1">
    <location>
        <begin position="391"/>
        <end position="440"/>
    </location>
</feature>
<evidence type="ECO:0000313" key="3">
    <source>
        <dbReference type="EMBL" id="GMI22576.1"/>
    </source>
</evidence>
<evidence type="ECO:0000259" key="2">
    <source>
        <dbReference type="Pfam" id="PF00882"/>
    </source>
</evidence>
<evidence type="ECO:0000313" key="4">
    <source>
        <dbReference type="Proteomes" id="UP001165060"/>
    </source>
</evidence>
<dbReference type="Gene3D" id="2.130.10.130">
    <property type="entry name" value="Integrin alpha, N-terminal"/>
    <property type="match status" value="1"/>
</dbReference>
<dbReference type="EMBL" id="BRYB01000094">
    <property type="protein sequence ID" value="GMI22576.1"/>
    <property type="molecule type" value="Genomic_DNA"/>
</dbReference>
<dbReference type="PANTHER" id="PTHR23221">
    <property type="entry name" value="GLYCOSYLPHOSPHATIDYLINOSITOL PHOSPHOLIPASE D"/>
    <property type="match status" value="1"/>
</dbReference>
<dbReference type="Proteomes" id="UP001165060">
    <property type="component" value="Unassembled WGS sequence"/>
</dbReference>
<accession>A0ABQ6MAP0</accession>
<dbReference type="Pfam" id="PF00882">
    <property type="entry name" value="Zn_dep_PLPC"/>
    <property type="match status" value="1"/>
</dbReference>
<dbReference type="InterPro" id="IPR028994">
    <property type="entry name" value="Integrin_alpha_N"/>
</dbReference>
<protein>
    <recommendedName>
        <fullName evidence="2">Phospholipase C/D domain-containing protein</fullName>
    </recommendedName>
</protein>
<proteinExistence type="predicted"/>
<gene>
    <name evidence="3" type="ORF">TeGR_g2838</name>
</gene>
<keyword evidence="4" id="KW-1185">Reference proteome</keyword>
<reference evidence="3 4" key="1">
    <citation type="journal article" date="2023" name="Commun. Biol.">
        <title>Genome analysis of Parmales, the sister group of diatoms, reveals the evolutionary specialization of diatoms from phago-mixotrophs to photoautotrophs.</title>
        <authorList>
            <person name="Ban H."/>
            <person name="Sato S."/>
            <person name="Yoshikawa S."/>
            <person name="Yamada K."/>
            <person name="Nakamura Y."/>
            <person name="Ichinomiya M."/>
            <person name="Sato N."/>
            <person name="Blanc-Mathieu R."/>
            <person name="Endo H."/>
            <person name="Kuwata A."/>
            <person name="Ogata H."/>
        </authorList>
    </citation>
    <scope>NUCLEOTIDE SEQUENCE [LARGE SCALE GENOMIC DNA]</scope>
</reference>
<organism evidence="3 4">
    <name type="scientific">Tetraparma gracilis</name>
    <dbReference type="NCBI Taxonomy" id="2962635"/>
    <lineage>
        <taxon>Eukaryota</taxon>
        <taxon>Sar</taxon>
        <taxon>Stramenopiles</taxon>
        <taxon>Ochrophyta</taxon>
        <taxon>Bolidophyceae</taxon>
        <taxon>Parmales</taxon>
        <taxon>Triparmaceae</taxon>
        <taxon>Tetraparma</taxon>
    </lineage>
</organism>
<dbReference type="PANTHER" id="PTHR23221:SF7">
    <property type="entry name" value="PHOSPHATIDYLINOSITOL-GLYCAN-SPECIFIC PHOSPHOLIPASE D"/>
    <property type="match status" value="1"/>
</dbReference>
<feature type="domain" description="Phospholipase C/D" evidence="2">
    <location>
        <begin position="32"/>
        <end position="159"/>
    </location>
</feature>
<sequence>MVAHNVIARRATHYERYDTPEKQAAFSGLSIDRVDALQGGAPFPDYLYACGDDHDAGEEAHWEPFQKAAATYIRETYPLADWSSDRASAGAGLVAFFNGVVSHYIADENWHGLCAGCDNKGLIKQIGYSEFDCTGDLCWDAHHATDMGGEFVAATQTDLSFYPNKNWHIPVADLVNIFAAMNATCSTDGRTSYCPTTKPLFIRECSVAFYAGSWAISSFGALIQPFISHSIGGYLNGEGFIDSAIGGVDDNAAWTSFMQNRWADWVLNGPPGDGDEPRDELHGMLRRREEDPPFPAKRNWIGKIKTLLKEADHPFTLDEAEGGAVSVGIRGDLTVADAAFLKDLASALVVDFVQVAFDGKLLGAERESELVESLHDEVDRIVGGAIELESKEEVTSTPHMSGSAPHGQLGYSISTSPSSSDTECTPAIVSTPGASTPGHPQSGSAVYYSCLEEPHSHPKTLLLSSSHDAPVYERFGATSWLGDVDADGEDDAVVCATSFGGENVDAVVGDYSGRCDVFLGPLKSRGHIEPSLSIHGPAWGLFGSSLAAPPGGGLCVGAPQAGSGADAKDNSGKMYCIGPHVFEEEKGMVEAEAVATKVVEGAGPFMHFGSEIMHYGTTAVVGSEVWHADWGEGDAKFAVGRIQAFDTTVQDSHLSPDWEIVGCDHAGWVGSSFAISEGGKIAIAETGFNHTDMGDKHVVTALNQLRSGRVTVFDLQMLAHNTTYKLCELQAQEGVEVIEPHDAYGRVEKRLRRFPEARFGGSLKWGGGGELWIGAPGKNSGEGAVFKWAGGAEEGGLKMVEGGGGKFARFGAQIGLLGGGGVLVGAPRDSLGRRDSPDEEEYGAVYVVNI</sequence>
<name>A0ABQ6MAP0_9STRA</name>
<dbReference type="SUPFAM" id="SSF69318">
    <property type="entry name" value="Integrin alpha N-terminal domain"/>
    <property type="match status" value="1"/>
</dbReference>
<comment type="caution">
    <text evidence="3">The sequence shown here is derived from an EMBL/GenBank/DDBJ whole genome shotgun (WGS) entry which is preliminary data.</text>
</comment>
<dbReference type="InterPro" id="IPR029002">
    <property type="entry name" value="PLPC/GPLD1"/>
</dbReference>
<evidence type="ECO:0000256" key="1">
    <source>
        <dbReference type="SAM" id="MobiDB-lite"/>
    </source>
</evidence>